<keyword evidence="1" id="KW-0479">Metal-binding</keyword>
<feature type="region of interest" description="Disordered" evidence="2">
    <location>
        <begin position="288"/>
        <end position="335"/>
    </location>
</feature>
<keyword evidence="1" id="KW-0862">Zinc</keyword>
<keyword evidence="6" id="KW-1185">Reference proteome</keyword>
<gene>
    <name evidence="5" type="ORF">TRITD_6Av1G209200</name>
</gene>
<accession>A0A9R0Y8X7</accession>
<dbReference type="InterPro" id="IPR000467">
    <property type="entry name" value="G_patch_dom"/>
</dbReference>
<dbReference type="OMA" id="HTAIIME"/>
<organism evidence="5 6">
    <name type="scientific">Triticum turgidum subsp. durum</name>
    <name type="common">Durum wheat</name>
    <name type="synonym">Triticum durum</name>
    <dbReference type="NCBI Taxonomy" id="4567"/>
    <lineage>
        <taxon>Eukaryota</taxon>
        <taxon>Viridiplantae</taxon>
        <taxon>Streptophyta</taxon>
        <taxon>Embryophyta</taxon>
        <taxon>Tracheophyta</taxon>
        <taxon>Spermatophyta</taxon>
        <taxon>Magnoliopsida</taxon>
        <taxon>Liliopsida</taxon>
        <taxon>Poales</taxon>
        <taxon>Poaceae</taxon>
        <taxon>BOP clade</taxon>
        <taxon>Pooideae</taxon>
        <taxon>Triticodae</taxon>
        <taxon>Triticeae</taxon>
        <taxon>Triticinae</taxon>
        <taxon>Triticum</taxon>
    </lineage>
</organism>
<evidence type="ECO:0000313" key="5">
    <source>
        <dbReference type="EMBL" id="VAI50598.1"/>
    </source>
</evidence>
<feature type="compositionally biased region" description="Basic residues" evidence="2">
    <location>
        <begin position="421"/>
        <end position="439"/>
    </location>
</feature>
<dbReference type="PROSITE" id="PS50174">
    <property type="entry name" value="G_PATCH"/>
    <property type="match status" value="1"/>
</dbReference>
<dbReference type="SMART" id="SM00443">
    <property type="entry name" value="G_patch"/>
    <property type="match status" value="1"/>
</dbReference>
<feature type="zinc finger region" description="C3H1-type" evidence="1">
    <location>
        <begin position="207"/>
        <end position="234"/>
    </location>
</feature>
<dbReference type="PANTHER" id="PTHR47650:SF2">
    <property type="entry name" value="ZINC FINGER CCCH DOMAIN-CONTAINING PROTEIN 22"/>
    <property type="match status" value="1"/>
</dbReference>
<feature type="compositionally biased region" description="Polar residues" evidence="2">
    <location>
        <begin position="468"/>
        <end position="477"/>
    </location>
</feature>
<dbReference type="PROSITE" id="PS50103">
    <property type="entry name" value="ZF_C3H1"/>
    <property type="match status" value="1"/>
</dbReference>
<feature type="domain" description="C3H1-type" evidence="3">
    <location>
        <begin position="207"/>
        <end position="234"/>
    </location>
</feature>
<reference evidence="5 6" key="1">
    <citation type="submission" date="2017-09" db="EMBL/GenBank/DDBJ databases">
        <authorList>
            <consortium name="International Durum Wheat Genome Sequencing Consortium (IDWGSC)"/>
            <person name="Milanesi L."/>
        </authorList>
    </citation>
    <scope>NUCLEOTIDE SEQUENCE [LARGE SCALE GENOMIC DNA]</scope>
    <source>
        <strain evidence="6">cv. Svevo</strain>
    </source>
</reference>
<feature type="region of interest" description="Disordered" evidence="2">
    <location>
        <begin position="468"/>
        <end position="501"/>
    </location>
</feature>
<feature type="domain" description="G-patch" evidence="4">
    <location>
        <begin position="365"/>
        <end position="411"/>
    </location>
</feature>
<dbReference type="Pfam" id="PF01585">
    <property type="entry name" value="G-patch"/>
    <property type="match status" value="1"/>
</dbReference>
<dbReference type="GO" id="GO:0003676">
    <property type="term" value="F:nucleic acid binding"/>
    <property type="evidence" value="ECO:0007669"/>
    <property type="project" value="InterPro"/>
</dbReference>
<dbReference type="EMBL" id="LT934121">
    <property type="protein sequence ID" value="VAI50598.1"/>
    <property type="molecule type" value="Genomic_DNA"/>
</dbReference>
<proteinExistence type="predicted"/>
<evidence type="ECO:0000313" key="6">
    <source>
        <dbReference type="Proteomes" id="UP000324705"/>
    </source>
</evidence>
<dbReference type="AlphaFoldDB" id="A0A9R0Y8X7"/>
<evidence type="ECO:0008006" key="7">
    <source>
        <dbReference type="Google" id="ProtNLM"/>
    </source>
</evidence>
<evidence type="ECO:0000256" key="1">
    <source>
        <dbReference type="PROSITE-ProRule" id="PRU00723"/>
    </source>
</evidence>
<dbReference type="GO" id="GO:0008270">
    <property type="term" value="F:zinc ion binding"/>
    <property type="evidence" value="ECO:0007669"/>
    <property type="project" value="UniProtKB-KW"/>
</dbReference>
<name>A0A9R0Y8X7_TRITD</name>
<evidence type="ECO:0000256" key="2">
    <source>
        <dbReference type="SAM" id="MobiDB-lite"/>
    </source>
</evidence>
<feature type="region of interest" description="Disordered" evidence="2">
    <location>
        <begin position="550"/>
        <end position="572"/>
    </location>
</feature>
<protein>
    <recommendedName>
        <fullName evidence="7">Zinc finger CCCH-type with G patch domain-containing protein</fullName>
    </recommendedName>
</protein>
<evidence type="ECO:0000259" key="3">
    <source>
        <dbReference type="PROSITE" id="PS50103"/>
    </source>
</evidence>
<feature type="region of interest" description="Disordered" evidence="2">
    <location>
        <begin position="406"/>
        <end position="443"/>
    </location>
</feature>
<evidence type="ECO:0000259" key="4">
    <source>
        <dbReference type="PROSITE" id="PS50174"/>
    </source>
</evidence>
<dbReference type="InterPro" id="IPR000571">
    <property type="entry name" value="Znf_CCCH"/>
</dbReference>
<feature type="compositionally biased region" description="Basic and acidic residues" evidence="2">
    <location>
        <begin position="561"/>
        <end position="572"/>
    </location>
</feature>
<sequence length="572" mass="63261">MSGEGEEDEAAEIELQLEQHLEEQRSSLAAVDEALAADATNADLLEVHGELLSAIKDAEEGLLHLKRSRLVKQIDEIFPNQESASLSTEAAIEPLDPNDVEPEPLEPQEFSVGSKCRFRHNDGRWYNGCILGLEGSGNARVSFLTPTSEKMSPCYLVTTRVNPLHADMVGIGNYVAVAHQPVGNYLVTLYNTQNKDHYSYQTSNISLPIVQMCKFFLQQRCRFANNCRLSHGVVIPTSSLKQFTPTAWRQSLAGSSILAASGHHSGLWRRAELESWDDELKRGQVVFQDDGSTATLPGDSLSIPEYVDVSGEDDERGSSEDESELSEDGDQEDESIHQGLGRLETTNLTGVQSETVIFAKWEQHTRGVASKMMAKMGYREGMGLGVSGQGMLDPIPVKVLPPKQSLDHAVTTTTGEDGRSIHRTKDKKRSRGGQRKRDRKFAELARAAKAEEAERSVFSFMNSQLVSQDASEGSSASKARKESPSGQANGHPKKEDNRRSLLAYDDEVKELRSQVGRLEEMVQRNRKDKAVHDAASRKLEQTRKALADAEATHASATNAVSRKEKEKKWLKF</sequence>
<dbReference type="PANTHER" id="PTHR47650">
    <property type="entry name" value="ZINC FINGER CCCH DOMAIN-CONTAINING PROTEIN 22"/>
    <property type="match status" value="1"/>
</dbReference>
<keyword evidence="1" id="KW-0863">Zinc-finger</keyword>
<feature type="compositionally biased region" description="Acidic residues" evidence="2">
    <location>
        <begin position="310"/>
        <end position="333"/>
    </location>
</feature>
<dbReference type="Gene3D" id="2.30.30.1190">
    <property type="match status" value="1"/>
</dbReference>
<dbReference type="Gramene" id="TRITD6Av1G209200.2">
    <property type="protein sequence ID" value="TRITD6Av1G209200.2"/>
    <property type="gene ID" value="TRITD6Av1G209200"/>
</dbReference>
<dbReference type="Proteomes" id="UP000324705">
    <property type="component" value="Chromosome 6A"/>
</dbReference>